<dbReference type="PROSITE" id="PS51194">
    <property type="entry name" value="HELICASE_CTER"/>
    <property type="match status" value="1"/>
</dbReference>
<reference evidence="9" key="1">
    <citation type="submission" date="2017-07" db="EMBL/GenBank/DDBJ databases">
        <title>Taro Niue Genome Assembly and Annotation.</title>
        <authorList>
            <person name="Atibalentja N."/>
            <person name="Keating K."/>
            <person name="Fields C.J."/>
        </authorList>
    </citation>
    <scope>NUCLEOTIDE SEQUENCE</scope>
    <source>
        <strain evidence="9">Niue_2</strain>
        <tissue evidence="9">Leaf</tissue>
    </source>
</reference>
<feature type="region of interest" description="Disordered" evidence="7">
    <location>
        <begin position="195"/>
        <end position="223"/>
    </location>
</feature>
<dbReference type="PANTHER" id="PTHR47958">
    <property type="entry name" value="ATP-DEPENDENT RNA HELICASE DBP3"/>
    <property type="match status" value="1"/>
</dbReference>
<dbReference type="OrthoDB" id="196131at2759"/>
<dbReference type="SMART" id="SM00490">
    <property type="entry name" value="HELICc"/>
    <property type="match status" value="1"/>
</dbReference>
<proteinExistence type="predicted"/>
<dbReference type="InterPro" id="IPR001650">
    <property type="entry name" value="Helicase_C-like"/>
</dbReference>
<sequence>RLASDFLLNYIFLAVGRVGSSTDLIAQRVEFVRDADKRSYLLDLLHAQRVNGIQGKQALTLIFVETKRGADSLEHWLSINGFPATAIHGNRTQSEREQALRSFKSGNTPFMVATDVVGRGLDIPHVAHVINYDLPKDIDDYVHRIGRTGRAGKTGLATALFNEGNQPLAKSLVELMLEANQEIPAWLHQYAERSYGGGGKGSRSGRGRFGGRDYRRDAHPRFGNHDSVYKGGAASYPSHGYGFVQGPLAATGWD</sequence>
<feature type="non-terminal residue" evidence="9">
    <location>
        <position position="1"/>
    </location>
</feature>
<organism evidence="9 10">
    <name type="scientific">Colocasia esculenta</name>
    <name type="common">Wild taro</name>
    <name type="synonym">Arum esculentum</name>
    <dbReference type="NCBI Taxonomy" id="4460"/>
    <lineage>
        <taxon>Eukaryota</taxon>
        <taxon>Viridiplantae</taxon>
        <taxon>Streptophyta</taxon>
        <taxon>Embryophyta</taxon>
        <taxon>Tracheophyta</taxon>
        <taxon>Spermatophyta</taxon>
        <taxon>Magnoliopsida</taxon>
        <taxon>Liliopsida</taxon>
        <taxon>Araceae</taxon>
        <taxon>Aroideae</taxon>
        <taxon>Colocasieae</taxon>
        <taxon>Colocasia</taxon>
    </lineage>
</organism>
<dbReference type="SMR" id="A0A843TSR8"/>
<name>A0A843TSR8_COLES</name>
<dbReference type="GO" id="GO:0005524">
    <property type="term" value="F:ATP binding"/>
    <property type="evidence" value="ECO:0007669"/>
    <property type="project" value="UniProtKB-KW"/>
</dbReference>
<dbReference type="CDD" id="cd18787">
    <property type="entry name" value="SF2_C_DEAD"/>
    <property type="match status" value="1"/>
</dbReference>
<keyword evidence="3" id="KW-0378">Hydrolase</keyword>
<keyword evidence="10" id="KW-1185">Reference proteome</keyword>
<keyword evidence="2" id="KW-0547">Nucleotide-binding</keyword>
<feature type="compositionally biased region" description="Basic and acidic residues" evidence="7">
    <location>
        <begin position="210"/>
        <end position="223"/>
    </location>
</feature>
<dbReference type="SUPFAM" id="SSF52540">
    <property type="entry name" value="P-loop containing nucleoside triphosphate hydrolases"/>
    <property type="match status" value="1"/>
</dbReference>
<dbReference type="Pfam" id="PF00271">
    <property type="entry name" value="Helicase_C"/>
    <property type="match status" value="1"/>
</dbReference>
<feature type="compositionally biased region" description="Gly residues" evidence="7">
    <location>
        <begin position="195"/>
        <end position="208"/>
    </location>
</feature>
<evidence type="ECO:0000313" key="10">
    <source>
        <dbReference type="Proteomes" id="UP000652761"/>
    </source>
</evidence>
<evidence type="ECO:0000256" key="3">
    <source>
        <dbReference type="ARBA" id="ARBA00022801"/>
    </source>
</evidence>
<dbReference type="Proteomes" id="UP000652761">
    <property type="component" value="Unassembled WGS sequence"/>
</dbReference>
<protein>
    <recommendedName>
        <fullName evidence="1">RNA helicase</fullName>
        <ecNumber evidence="1">3.6.4.13</ecNumber>
    </recommendedName>
</protein>
<accession>A0A843TSR8</accession>
<dbReference type="InterPro" id="IPR027417">
    <property type="entry name" value="P-loop_NTPase"/>
</dbReference>
<feature type="domain" description="Helicase C-terminal" evidence="8">
    <location>
        <begin position="51"/>
        <end position="191"/>
    </location>
</feature>
<dbReference type="GO" id="GO:0016787">
    <property type="term" value="F:hydrolase activity"/>
    <property type="evidence" value="ECO:0007669"/>
    <property type="project" value="UniProtKB-KW"/>
</dbReference>
<keyword evidence="4" id="KW-0347">Helicase</keyword>
<evidence type="ECO:0000256" key="4">
    <source>
        <dbReference type="ARBA" id="ARBA00022806"/>
    </source>
</evidence>
<evidence type="ECO:0000256" key="5">
    <source>
        <dbReference type="ARBA" id="ARBA00022840"/>
    </source>
</evidence>
<dbReference type="GO" id="GO:0003723">
    <property type="term" value="F:RNA binding"/>
    <property type="evidence" value="ECO:0007669"/>
    <property type="project" value="UniProtKB-KW"/>
</dbReference>
<evidence type="ECO:0000256" key="2">
    <source>
        <dbReference type="ARBA" id="ARBA00022741"/>
    </source>
</evidence>
<dbReference type="EMBL" id="NMUH01000260">
    <property type="protein sequence ID" value="MQL75652.1"/>
    <property type="molecule type" value="Genomic_DNA"/>
</dbReference>
<evidence type="ECO:0000256" key="7">
    <source>
        <dbReference type="SAM" id="MobiDB-lite"/>
    </source>
</evidence>
<evidence type="ECO:0000256" key="6">
    <source>
        <dbReference type="ARBA" id="ARBA00022884"/>
    </source>
</evidence>
<comment type="caution">
    <text evidence="9">The sequence shown here is derived from an EMBL/GenBank/DDBJ whole genome shotgun (WGS) entry which is preliminary data.</text>
</comment>
<evidence type="ECO:0000259" key="8">
    <source>
        <dbReference type="PROSITE" id="PS51194"/>
    </source>
</evidence>
<dbReference type="GO" id="GO:0003724">
    <property type="term" value="F:RNA helicase activity"/>
    <property type="evidence" value="ECO:0007669"/>
    <property type="project" value="UniProtKB-EC"/>
</dbReference>
<dbReference type="Gene3D" id="3.40.50.300">
    <property type="entry name" value="P-loop containing nucleotide triphosphate hydrolases"/>
    <property type="match status" value="1"/>
</dbReference>
<evidence type="ECO:0000256" key="1">
    <source>
        <dbReference type="ARBA" id="ARBA00012552"/>
    </source>
</evidence>
<dbReference type="AlphaFoldDB" id="A0A843TSR8"/>
<gene>
    <name evidence="9" type="ORF">Taro_008042</name>
</gene>
<keyword evidence="5" id="KW-0067">ATP-binding</keyword>
<keyword evidence="6" id="KW-0694">RNA-binding</keyword>
<evidence type="ECO:0000313" key="9">
    <source>
        <dbReference type="EMBL" id="MQL75652.1"/>
    </source>
</evidence>
<dbReference type="FunFam" id="3.40.50.300:FF:000008">
    <property type="entry name" value="ATP-dependent RNA helicase RhlB"/>
    <property type="match status" value="1"/>
</dbReference>
<dbReference type="EC" id="3.6.4.13" evidence="1"/>